<feature type="signal peptide" evidence="1">
    <location>
        <begin position="1"/>
        <end position="15"/>
    </location>
</feature>
<organism evidence="3 4">
    <name type="scientific">Rozella allomycis (strain CSF55)</name>
    <dbReference type="NCBI Taxonomy" id="988480"/>
    <lineage>
        <taxon>Eukaryota</taxon>
        <taxon>Fungi</taxon>
        <taxon>Fungi incertae sedis</taxon>
        <taxon>Cryptomycota</taxon>
        <taxon>Cryptomycota incertae sedis</taxon>
        <taxon>Rozella</taxon>
    </lineage>
</organism>
<dbReference type="STRING" id="988480.A0A075AMJ8"/>
<dbReference type="OrthoDB" id="407355at2759"/>
<dbReference type="CDD" id="cd10917">
    <property type="entry name" value="CE4_NodB_like_6s_7s"/>
    <property type="match status" value="1"/>
</dbReference>
<dbReference type="PROSITE" id="PS51677">
    <property type="entry name" value="NODB"/>
    <property type="match status" value="1"/>
</dbReference>
<evidence type="ECO:0000256" key="1">
    <source>
        <dbReference type="SAM" id="SignalP"/>
    </source>
</evidence>
<dbReference type="GO" id="GO:0005975">
    <property type="term" value="P:carbohydrate metabolic process"/>
    <property type="evidence" value="ECO:0007669"/>
    <property type="project" value="InterPro"/>
</dbReference>
<gene>
    <name evidence="3" type="ORF">O9G_003086</name>
</gene>
<accession>A0A075AMJ8</accession>
<dbReference type="InterPro" id="IPR050248">
    <property type="entry name" value="Polysacc_deacetylase_ArnD"/>
</dbReference>
<dbReference type="Proteomes" id="UP000030755">
    <property type="component" value="Unassembled WGS sequence"/>
</dbReference>
<name>A0A075AMJ8_ROZAC</name>
<protein>
    <submittedName>
        <fullName evidence="3">Glycoside hydrolase/deacetylase, beta/alpha-barrel domain-containing protein</fullName>
    </submittedName>
</protein>
<dbReference type="InterPro" id="IPR011330">
    <property type="entry name" value="Glyco_hydro/deAcase_b/a-brl"/>
</dbReference>
<evidence type="ECO:0000313" key="3">
    <source>
        <dbReference type="EMBL" id="EPZ30851.1"/>
    </source>
</evidence>
<keyword evidence="3" id="KW-0378">Hydrolase</keyword>
<dbReference type="OMA" id="GPYQYTQ"/>
<dbReference type="GO" id="GO:0009272">
    <property type="term" value="P:fungal-type cell wall biogenesis"/>
    <property type="evidence" value="ECO:0007669"/>
    <property type="project" value="UniProtKB-ARBA"/>
</dbReference>
<dbReference type="SUPFAM" id="SSF88713">
    <property type="entry name" value="Glycoside hydrolase/deacetylase"/>
    <property type="match status" value="1"/>
</dbReference>
<feature type="chain" id="PRO_5012113401" evidence="1">
    <location>
        <begin position="16"/>
        <end position="235"/>
    </location>
</feature>
<feature type="domain" description="NodB homology" evidence="2">
    <location>
        <begin position="36"/>
        <end position="223"/>
    </location>
</feature>
<keyword evidence="4" id="KW-1185">Reference proteome</keyword>
<dbReference type="AlphaFoldDB" id="A0A075AMJ8"/>
<evidence type="ECO:0000313" key="4">
    <source>
        <dbReference type="Proteomes" id="UP000030755"/>
    </source>
</evidence>
<proteinExistence type="predicted"/>
<dbReference type="HOGENOM" id="CLU_021264_0_1_1"/>
<keyword evidence="1" id="KW-0732">Signal</keyword>
<dbReference type="Gene3D" id="3.20.20.370">
    <property type="entry name" value="Glycoside hydrolase/deacetylase"/>
    <property type="match status" value="1"/>
</dbReference>
<dbReference type="InterPro" id="IPR002509">
    <property type="entry name" value="NODB_dom"/>
</dbReference>
<dbReference type="GO" id="GO:0004099">
    <property type="term" value="F:chitin deacetylase activity"/>
    <property type="evidence" value="ECO:0007669"/>
    <property type="project" value="UniProtKB-ARBA"/>
</dbReference>
<dbReference type="EMBL" id="KE561370">
    <property type="protein sequence ID" value="EPZ30851.1"/>
    <property type="molecule type" value="Genomic_DNA"/>
</dbReference>
<dbReference type="PANTHER" id="PTHR10587">
    <property type="entry name" value="GLYCOSYL TRANSFERASE-RELATED"/>
    <property type="match status" value="1"/>
</dbReference>
<reference evidence="3 4" key="1">
    <citation type="journal article" date="2013" name="Curr. Biol.">
        <title>Shared signatures of parasitism and phylogenomics unite Cryptomycota and microsporidia.</title>
        <authorList>
            <person name="James T.Y."/>
            <person name="Pelin A."/>
            <person name="Bonen L."/>
            <person name="Ahrendt S."/>
            <person name="Sain D."/>
            <person name="Corradi N."/>
            <person name="Stajich J.E."/>
        </authorList>
    </citation>
    <scope>NUCLEOTIDE SEQUENCE [LARGE SCALE GENOMIC DNA]</scope>
    <source>
        <strain evidence="3 4">CSF55</strain>
    </source>
</reference>
<dbReference type="Pfam" id="PF01522">
    <property type="entry name" value="Polysacc_deac_1"/>
    <property type="match status" value="1"/>
</dbReference>
<evidence type="ECO:0000259" key="2">
    <source>
        <dbReference type="PROSITE" id="PS51677"/>
    </source>
</evidence>
<sequence length="235" mass="27004">MLFYILALFIGLSVCDDGNPFQMPPGLTIRKCRQKGTVAITIDDGPKGGMIPVLKLLDKKEYRSHKVTFFVTGKSMDEMGKNDSTFLMKMALRRGHEVGHHSYEHKSYVDLSHDEMKADFLKMDAKLGKIKGTSKIFRPPYGYIKQSVFDFIRSQNYHIIGWTQDTNDWKYYDKDDYVQKVMKELNEEVKKKSIVLMHDNDAKSAEVLEKILKLVDKAGYKSTTVSKCLGIDKEK</sequence>